<feature type="coiled-coil region" evidence="2">
    <location>
        <begin position="96"/>
        <end position="123"/>
    </location>
</feature>
<organism evidence="4">
    <name type="scientific">hydrothermal vent metagenome</name>
    <dbReference type="NCBI Taxonomy" id="652676"/>
    <lineage>
        <taxon>unclassified sequences</taxon>
        <taxon>metagenomes</taxon>
        <taxon>ecological metagenomes</taxon>
    </lineage>
</organism>
<accession>A0A3B1BL53</accession>
<dbReference type="InterPro" id="IPR054828">
    <property type="entry name" value="Vit_B12_bind_prot"/>
</dbReference>
<evidence type="ECO:0000259" key="3">
    <source>
        <dbReference type="PROSITE" id="PS50983"/>
    </source>
</evidence>
<dbReference type="GO" id="GO:0071281">
    <property type="term" value="P:cellular response to iron ion"/>
    <property type="evidence" value="ECO:0007669"/>
    <property type="project" value="TreeGrafter"/>
</dbReference>
<dbReference type="InterPro" id="IPR002491">
    <property type="entry name" value="ABC_transptr_periplasmic_BD"/>
</dbReference>
<dbReference type="CDD" id="cd01143">
    <property type="entry name" value="YvrC"/>
    <property type="match status" value="1"/>
</dbReference>
<evidence type="ECO:0000313" key="4">
    <source>
        <dbReference type="EMBL" id="VAX19026.1"/>
    </source>
</evidence>
<dbReference type="EMBL" id="UOGC01000082">
    <property type="protein sequence ID" value="VAX19026.1"/>
    <property type="molecule type" value="Genomic_DNA"/>
</dbReference>
<dbReference type="Gene3D" id="3.40.50.1980">
    <property type="entry name" value="Nitrogenase molybdenum iron protein domain"/>
    <property type="match status" value="2"/>
</dbReference>
<keyword evidence="2" id="KW-0175">Coiled coil</keyword>
<dbReference type="AlphaFoldDB" id="A0A3B1BL53"/>
<protein>
    <submittedName>
        <fullName evidence="4">Vitamin B12 ABC transporter, substrate-binding protein BtuF</fullName>
    </submittedName>
</protein>
<dbReference type="NCBIfam" id="NF038402">
    <property type="entry name" value="TroA_like"/>
    <property type="match status" value="1"/>
</dbReference>
<feature type="non-terminal residue" evidence="4">
    <location>
        <position position="1"/>
    </location>
</feature>
<keyword evidence="1" id="KW-0732">Signal</keyword>
<name>A0A3B1BL53_9ZZZZ</name>
<dbReference type="PROSITE" id="PS50983">
    <property type="entry name" value="FE_B12_PBP"/>
    <property type="match status" value="1"/>
</dbReference>
<dbReference type="SUPFAM" id="SSF53807">
    <property type="entry name" value="Helical backbone' metal receptor"/>
    <property type="match status" value="1"/>
</dbReference>
<reference evidence="4" key="1">
    <citation type="submission" date="2018-06" db="EMBL/GenBank/DDBJ databases">
        <authorList>
            <person name="Zhirakovskaya E."/>
        </authorList>
    </citation>
    <scope>NUCLEOTIDE SEQUENCE</scope>
</reference>
<dbReference type="PANTHER" id="PTHR30535">
    <property type="entry name" value="VITAMIN B12-BINDING PROTEIN"/>
    <property type="match status" value="1"/>
</dbReference>
<feature type="domain" description="Fe/B12 periplasmic-binding" evidence="3">
    <location>
        <begin position="1"/>
        <end position="258"/>
    </location>
</feature>
<dbReference type="PANTHER" id="PTHR30535:SF34">
    <property type="entry name" value="MOLYBDATE-BINDING PROTEIN MOLA"/>
    <property type="match status" value="1"/>
</dbReference>
<evidence type="ECO:0000256" key="2">
    <source>
        <dbReference type="SAM" id="Coils"/>
    </source>
</evidence>
<evidence type="ECO:0000256" key="1">
    <source>
        <dbReference type="ARBA" id="ARBA00022729"/>
    </source>
</evidence>
<dbReference type="InterPro" id="IPR050902">
    <property type="entry name" value="ABC_Transporter_SBP"/>
</dbReference>
<proteinExistence type="predicted"/>
<sequence>VSLSPSVTEIIFAIGAGDKLAGVSDYCDYPEGALEKPKVGGYMSPNFEAIARLKPDLVLLVGVQNEGKNRLEKLGFKTETVSNASVDDVISTMLVIGELLDAKEKAELLAKSLKSRLEAIVEKTKGRKKPTLLFVVGRDYGANTIRNVFVAGKNSFFNDLIKIAGAVNAYEGSNIDYPKLSAEAIIRLRPDIIVEAPYGHVDDDPSGNAIKKDWDALALEGFKNYAKIHILRERFMVRPSPRMVELAETLAKIAHPDAGWE</sequence>
<dbReference type="Pfam" id="PF01497">
    <property type="entry name" value="Peripla_BP_2"/>
    <property type="match status" value="1"/>
</dbReference>
<gene>
    <name evidence="4" type="ORF">MNBD_NITROSPINAE01-1977</name>
</gene>